<proteinExistence type="inferred from homology"/>
<evidence type="ECO:0000256" key="6">
    <source>
        <dbReference type="ARBA" id="ARBA00023139"/>
    </source>
</evidence>
<dbReference type="Gene3D" id="1.20.1600.10">
    <property type="entry name" value="Outer membrane efflux proteins (OEP)"/>
    <property type="match status" value="1"/>
</dbReference>
<keyword evidence="6 9" id="KW-0564">Palmitate</keyword>
<dbReference type="RefSeq" id="WP_280163501.1">
    <property type="nucleotide sequence ID" value="NZ_CP093428.1"/>
</dbReference>
<dbReference type="NCBIfam" id="TIGR01845">
    <property type="entry name" value="outer_NodT"/>
    <property type="match status" value="1"/>
</dbReference>
<dbReference type="Gene3D" id="2.20.200.10">
    <property type="entry name" value="Outer membrane efflux proteins (OEP)"/>
    <property type="match status" value="1"/>
</dbReference>
<evidence type="ECO:0000313" key="10">
    <source>
        <dbReference type="EMBL" id="WGK92601.1"/>
    </source>
</evidence>
<evidence type="ECO:0000256" key="8">
    <source>
        <dbReference type="ARBA" id="ARBA00023288"/>
    </source>
</evidence>
<comment type="subcellular location">
    <subcellularLocation>
        <location evidence="1 9">Cell outer membrane</location>
        <topology evidence="1 9">Lipid-anchor</topology>
    </subcellularLocation>
</comment>
<feature type="chain" id="PRO_5044969730" evidence="9">
    <location>
        <begin position="22"/>
        <end position="461"/>
    </location>
</feature>
<keyword evidence="5 9" id="KW-0472">Membrane</keyword>
<reference evidence="10 11" key="1">
    <citation type="submission" date="2022-03" db="EMBL/GenBank/DDBJ databases">
        <title>Plant growth promoting endophytes with ACC deaminase activity.</title>
        <authorList>
            <person name="Charles T."/>
            <person name="Van Dyk A."/>
            <person name="Cheng J."/>
            <person name="Heil J."/>
        </authorList>
    </citation>
    <scope>NUCLEOTIDE SEQUENCE [LARGE SCALE GENOMIC DNA]</scope>
    <source>
        <strain evidence="10 11">8R6</strain>
    </source>
</reference>
<accession>A0ABY8MZT7</accession>
<evidence type="ECO:0000256" key="3">
    <source>
        <dbReference type="ARBA" id="ARBA00022452"/>
    </source>
</evidence>
<evidence type="ECO:0000256" key="2">
    <source>
        <dbReference type="ARBA" id="ARBA00007613"/>
    </source>
</evidence>
<name>A0ABY8MZT7_9PSED</name>
<keyword evidence="9" id="KW-0732">Signal</keyword>
<comment type="similarity">
    <text evidence="2 9">Belongs to the outer membrane factor (OMF) (TC 1.B.17) family.</text>
</comment>
<dbReference type="SUPFAM" id="SSF56954">
    <property type="entry name" value="Outer membrane efflux proteins (OEP)"/>
    <property type="match status" value="1"/>
</dbReference>
<dbReference type="PANTHER" id="PTHR30203:SF32">
    <property type="entry name" value="CATION EFFLUX SYSTEM PROTEIN CUSC"/>
    <property type="match status" value="1"/>
</dbReference>
<organism evidence="10 11">
    <name type="scientific">Pseudomonas migulae</name>
    <dbReference type="NCBI Taxonomy" id="78543"/>
    <lineage>
        <taxon>Bacteria</taxon>
        <taxon>Pseudomonadati</taxon>
        <taxon>Pseudomonadota</taxon>
        <taxon>Gammaproteobacteria</taxon>
        <taxon>Pseudomonadales</taxon>
        <taxon>Pseudomonadaceae</taxon>
        <taxon>Pseudomonas</taxon>
    </lineage>
</organism>
<evidence type="ECO:0000313" key="11">
    <source>
        <dbReference type="Proteomes" id="UP001243713"/>
    </source>
</evidence>
<keyword evidence="7" id="KW-0998">Cell outer membrane</keyword>
<keyword evidence="3 9" id="KW-1134">Transmembrane beta strand</keyword>
<dbReference type="InterPro" id="IPR010131">
    <property type="entry name" value="MdtP/NodT-like"/>
</dbReference>
<dbReference type="InterPro" id="IPR003423">
    <property type="entry name" value="OMP_efflux"/>
</dbReference>
<keyword evidence="4 9" id="KW-0812">Transmembrane</keyword>
<protein>
    <submittedName>
        <fullName evidence="10">Efflux transporter outer membrane subunit</fullName>
    </submittedName>
</protein>
<evidence type="ECO:0000256" key="1">
    <source>
        <dbReference type="ARBA" id="ARBA00004459"/>
    </source>
</evidence>
<dbReference type="EMBL" id="CP093428">
    <property type="protein sequence ID" value="WGK92601.1"/>
    <property type="molecule type" value="Genomic_DNA"/>
</dbReference>
<keyword evidence="8 9" id="KW-0449">Lipoprotein</keyword>
<sequence>MIKPFSFLVLSSLLFSGCSLIPEYQQPQAPVAATYPLAPVSRDESAAALDWREFFSDPALHRLIETALANNRDIRIATLNVEAYQARYRIRRADLLPDVSTAGSGSRQRVPADLASGDKATIESQYSVGLNVSYEVDLFGRVRSLDQAALQRYLASEQAQRSARIGLVASVANAWLTLQADQALERLTSDTLDTYESSYQLTRRSAEVGTVSDLALSQAQTLVQGARGSMARYRRQVAEDRNQLVLLIGGELPVDLSSGDWERQSLPEVPVGLPSDLLNRRPDIVEAELLLKAANADIGAARAAFFPRISLTADAGTSSEELSGLFNGGSGVWSFFPRISLPIFNAGRLQASLDVTQVEKDIQVARYEKAIQSAFREVSDGLAATQTFGQQIEAQQGLVSASAKYYRLAESRYLTGIDSSLTLLDAQRTLFAAQQALISDQLAERAATIDLYKALGGGWQG</sequence>
<gene>
    <name evidence="10" type="ORF">MOQ58_10590</name>
</gene>
<evidence type="ECO:0000256" key="5">
    <source>
        <dbReference type="ARBA" id="ARBA00023136"/>
    </source>
</evidence>
<evidence type="ECO:0000256" key="9">
    <source>
        <dbReference type="RuleBase" id="RU362097"/>
    </source>
</evidence>
<dbReference type="Proteomes" id="UP001243713">
    <property type="component" value="Chromosome"/>
</dbReference>
<evidence type="ECO:0000256" key="4">
    <source>
        <dbReference type="ARBA" id="ARBA00022692"/>
    </source>
</evidence>
<keyword evidence="11" id="KW-1185">Reference proteome</keyword>
<evidence type="ECO:0000256" key="7">
    <source>
        <dbReference type="ARBA" id="ARBA00023237"/>
    </source>
</evidence>
<dbReference type="PROSITE" id="PS51257">
    <property type="entry name" value="PROKAR_LIPOPROTEIN"/>
    <property type="match status" value="1"/>
</dbReference>
<dbReference type="Pfam" id="PF02321">
    <property type="entry name" value="OEP"/>
    <property type="match status" value="2"/>
</dbReference>
<feature type="signal peptide" evidence="9">
    <location>
        <begin position="1"/>
        <end position="21"/>
    </location>
</feature>
<dbReference type="PANTHER" id="PTHR30203">
    <property type="entry name" value="OUTER MEMBRANE CATION EFFLUX PROTEIN"/>
    <property type="match status" value="1"/>
</dbReference>